<dbReference type="GO" id="GO:0005509">
    <property type="term" value="F:calcium ion binding"/>
    <property type="evidence" value="ECO:0007669"/>
    <property type="project" value="InterPro"/>
</dbReference>
<reference evidence="5" key="2">
    <citation type="submission" date="2023-06" db="EMBL/GenBank/DDBJ databases">
        <authorList>
            <consortium name="Lawrence Berkeley National Laboratory"/>
            <person name="Mondo S.J."/>
            <person name="Hensen N."/>
            <person name="Bonometti L."/>
            <person name="Westerberg I."/>
            <person name="Brannstrom I.O."/>
            <person name="Guillou S."/>
            <person name="Cros-Aarteil S."/>
            <person name="Calhoun S."/>
            <person name="Haridas S."/>
            <person name="Kuo A."/>
            <person name="Pangilinan J."/>
            <person name="Riley R."/>
            <person name="Labutti K."/>
            <person name="Andreopoulos B."/>
            <person name="Lipzen A."/>
            <person name="Chen C."/>
            <person name="Yanf M."/>
            <person name="Daum C."/>
            <person name="Ng V."/>
            <person name="Clum A."/>
            <person name="Steindorff A."/>
            <person name="Ohm R."/>
            <person name="Martin F."/>
            <person name="Silar P."/>
            <person name="Natvig D."/>
            <person name="Lalanne C."/>
            <person name="Gautier V."/>
            <person name="Ament-Velasquez S.L."/>
            <person name="Kruys A."/>
            <person name="Hutchinson M.I."/>
            <person name="Powell A.J."/>
            <person name="Barry K."/>
            <person name="Miller A.N."/>
            <person name="Grigoriev I.V."/>
            <person name="Debuchy R."/>
            <person name="Gladieux P."/>
            <person name="Thoren M.H."/>
            <person name="Johannesson H."/>
        </authorList>
    </citation>
    <scope>NUCLEOTIDE SEQUENCE</scope>
    <source>
        <strain evidence="5">CBS 333.67</strain>
    </source>
</reference>
<dbReference type="Pfam" id="PF13405">
    <property type="entry name" value="EF-hand_6"/>
    <property type="match status" value="2"/>
</dbReference>
<dbReference type="PANTHER" id="PTHR23049">
    <property type="entry name" value="MYOSIN REGULATORY LIGHT CHAIN 2"/>
    <property type="match status" value="1"/>
</dbReference>
<organism evidence="5 6">
    <name type="scientific">Chaetomium strumarium</name>
    <dbReference type="NCBI Taxonomy" id="1170767"/>
    <lineage>
        <taxon>Eukaryota</taxon>
        <taxon>Fungi</taxon>
        <taxon>Dikarya</taxon>
        <taxon>Ascomycota</taxon>
        <taxon>Pezizomycotina</taxon>
        <taxon>Sordariomycetes</taxon>
        <taxon>Sordariomycetidae</taxon>
        <taxon>Sordariales</taxon>
        <taxon>Chaetomiaceae</taxon>
        <taxon>Chaetomium</taxon>
    </lineage>
</organism>
<reference evidence="5" key="1">
    <citation type="journal article" date="2023" name="Mol. Phylogenet. Evol.">
        <title>Genome-scale phylogeny and comparative genomics of the fungal order Sordariales.</title>
        <authorList>
            <person name="Hensen N."/>
            <person name="Bonometti L."/>
            <person name="Westerberg I."/>
            <person name="Brannstrom I.O."/>
            <person name="Guillou S."/>
            <person name="Cros-Aarteil S."/>
            <person name="Calhoun S."/>
            <person name="Haridas S."/>
            <person name="Kuo A."/>
            <person name="Mondo S."/>
            <person name="Pangilinan J."/>
            <person name="Riley R."/>
            <person name="LaButti K."/>
            <person name="Andreopoulos B."/>
            <person name="Lipzen A."/>
            <person name="Chen C."/>
            <person name="Yan M."/>
            <person name="Daum C."/>
            <person name="Ng V."/>
            <person name="Clum A."/>
            <person name="Steindorff A."/>
            <person name="Ohm R.A."/>
            <person name="Martin F."/>
            <person name="Silar P."/>
            <person name="Natvig D.O."/>
            <person name="Lalanne C."/>
            <person name="Gautier V."/>
            <person name="Ament-Velasquez S.L."/>
            <person name="Kruys A."/>
            <person name="Hutchinson M.I."/>
            <person name="Powell A.J."/>
            <person name="Barry K."/>
            <person name="Miller A.N."/>
            <person name="Grigoriev I.V."/>
            <person name="Debuchy R."/>
            <person name="Gladieux P."/>
            <person name="Hiltunen Thoren M."/>
            <person name="Johannesson H."/>
        </authorList>
    </citation>
    <scope>NUCLEOTIDE SEQUENCE</scope>
    <source>
        <strain evidence="5">CBS 333.67</strain>
    </source>
</reference>
<dbReference type="AlphaFoldDB" id="A0AAJ0GKI5"/>
<dbReference type="GeneID" id="87888868"/>
<protein>
    <recommendedName>
        <fullName evidence="4">EF-hand domain-containing protein</fullName>
    </recommendedName>
</protein>
<feature type="compositionally biased region" description="Polar residues" evidence="3">
    <location>
        <begin position="30"/>
        <end position="48"/>
    </location>
</feature>
<dbReference type="EMBL" id="JAUDZG010000008">
    <property type="protein sequence ID" value="KAK3301572.1"/>
    <property type="molecule type" value="Genomic_DNA"/>
</dbReference>
<feature type="region of interest" description="Disordered" evidence="3">
    <location>
        <begin position="1"/>
        <end position="120"/>
    </location>
</feature>
<name>A0AAJ0GKI5_9PEZI</name>
<evidence type="ECO:0000313" key="6">
    <source>
        <dbReference type="Proteomes" id="UP001273166"/>
    </source>
</evidence>
<dbReference type="Proteomes" id="UP001273166">
    <property type="component" value="Unassembled WGS sequence"/>
</dbReference>
<keyword evidence="2" id="KW-0106">Calcium</keyword>
<proteinExistence type="predicted"/>
<keyword evidence="1" id="KW-0677">Repeat</keyword>
<dbReference type="RefSeq" id="XP_062717352.1">
    <property type="nucleotide sequence ID" value="XM_062870039.1"/>
</dbReference>
<dbReference type="InterPro" id="IPR050403">
    <property type="entry name" value="Myosin_RLC"/>
</dbReference>
<dbReference type="InterPro" id="IPR011992">
    <property type="entry name" value="EF-hand-dom_pair"/>
</dbReference>
<evidence type="ECO:0000259" key="4">
    <source>
        <dbReference type="PROSITE" id="PS50222"/>
    </source>
</evidence>
<evidence type="ECO:0000256" key="3">
    <source>
        <dbReference type="SAM" id="MobiDB-lite"/>
    </source>
</evidence>
<evidence type="ECO:0000256" key="1">
    <source>
        <dbReference type="ARBA" id="ARBA00022737"/>
    </source>
</evidence>
<dbReference type="Gene3D" id="1.10.238.10">
    <property type="entry name" value="EF-hand"/>
    <property type="match status" value="1"/>
</dbReference>
<keyword evidence="6" id="KW-1185">Reference proteome</keyword>
<sequence>MSMPSAYKPSPLGLGSQRSSPFRRPVSPHSPASPSTLRQTTPSTSPTKQGGLADVLAKFESSPATTSPKPEFRKLPARPTVEDVPDEQLQPQRSAPRPVMASTATVGHGNGNALSQLQPSQTRTMREAFQILDRDSDGLVTREDVTDMLNQLGLPSSASDVSYFFPASGAQQMTMAMFLSSISTSLAALSPSSELLSAFSAFDDDDSGQIDVTELRDALLHTAPEPGQQPLTSLDVDKVIAGFTARRAFSKSTVTGKRGEVFRYQDFVNTIVGGNAGAAQAAEDAEDA</sequence>
<evidence type="ECO:0000256" key="2">
    <source>
        <dbReference type="ARBA" id="ARBA00022837"/>
    </source>
</evidence>
<comment type="caution">
    <text evidence="5">The sequence shown here is derived from an EMBL/GenBank/DDBJ whole genome shotgun (WGS) entry which is preliminary data.</text>
</comment>
<dbReference type="SMART" id="SM00054">
    <property type="entry name" value="EFh"/>
    <property type="match status" value="2"/>
</dbReference>
<dbReference type="InterPro" id="IPR018247">
    <property type="entry name" value="EF_Hand_1_Ca_BS"/>
</dbReference>
<feature type="domain" description="EF-hand" evidence="4">
    <location>
        <begin position="120"/>
        <end position="155"/>
    </location>
</feature>
<dbReference type="SUPFAM" id="SSF47473">
    <property type="entry name" value="EF-hand"/>
    <property type="match status" value="1"/>
</dbReference>
<accession>A0AAJ0GKI5</accession>
<dbReference type="PROSITE" id="PS50222">
    <property type="entry name" value="EF_HAND_2"/>
    <property type="match status" value="2"/>
</dbReference>
<dbReference type="InterPro" id="IPR002048">
    <property type="entry name" value="EF_hand_dom"/>
</dbReference>
<evidence type="ECO:0000313" key="5">
    <source>
        <dbReference type="EMBL" id="KAK3301572.1"/>
    </source>
</evidence>
<feature type="domain" description="EF-hand" evidence="4">
    <location>
        <begin position="190"/>
        <end position="225"/>
    </location>
</feature>
<dbReference type="PROSITE" id="PS00018">
    <property type="entry name" value="EF_HAND_1"/>
    <property type="match status" value="2"/>
</dbReference>
<gene>
    <name evidence="5" type="ORF">B0T15DRAFT_544040</name>
</gene>